<dbReference type="RefSeq" id="XP_007398911.1">
    <property type="nucleotide sequence ID" value="XM_007398849.1"/>
</dbReference>
<dbReference type="InParanoid" id="K5W103"/>
<accession>K5W103</accession>
<dbReference type="KEGG" id="pco:PHACADRAFT_261068"/>
<gene>
    <name evidence="1" type="ORF">PHACADRAFT_261068</name>
</gene>
<dbReference type="AlphaFoldDB" id="K5W103"/>
<name>K5W103_PHACS</name>
<evidence type="ECO:0000313" key="2">
    <source>
        <dbReference type="Proteomes" id="UP000008370"/>
    </source>
</evidence>
<reference evidence="1 2" key="1">
    <citation type="journal article" date="2012" name="BMC Genomics">
        <title>Comparative genomics of the white-rot fungi, Phanerochaete carnosa and P. chrysosporium, to elucidate the genetic basis of the distinct wood types they colonize.</title>
        <authorList>
            <person name="Suzuki H."/>
            <person name="MacDonald J."/>
            <person name="Syed K."/>
            <person name="Salamov A."/>
            <person name="Hori C."/>
            <person name="Aerts A."/>
            <person name="Henrissat B."/>
            <person name="Wiebenga A."/>
            <person name="vanKuyk P.A."/>
            <person name="Barry K."/>
            <person name="Lindquist E."/>
            <person name="LaButti K."/>
            <person name="Lapidus A."/>
            <person name="Lucas S."/>
            <person name="Coutinho P."/>
            <person name="Gong Y."/>
            <person name="Samejima M."/>
            <person name="Mahadevan R."/>
            <person name="Abou-Zaid M."/>
            <person name="de Vries R.P."/>
            <person name="Igarashi K."/>
            <person name="Yadav J.S."/>
            <person name="Grigoriev I.V."/>
            <person name="Master E.R."/>
        </authorList>
    </citation>
    <scope>NUCLEOTIDE SEQUENCE [LARGE SCALE GENOMIC DNA]</scope>
    <source>
        <strain evidence="1 2">HHB-10118-sp</strain>
    </source>
</reference>
<proteinExistence type="predicted"/>
<dbReference type="GeneID" id="18917883"/>
<organism evidence="1 2">
    <name type="scientific">Phanerochaete carnosa (strain HHB-10118-sp)</name>
    <name type="common">White-rot fungus</name>
    <name type="synonym">Peniophora carnosa</name>
    <dbReference type="NCBI Taxonomy" id="650164"/>
    <lineage>
        <taxon>Eukaryota</taxon>
        <taxon>Fungi</taxon>
        <taxon>Dikarya</taxon>
        <taxon>Basidiomycota</taxon>
        <taxon>Agaricomycotina</taxon>
        <taxon>Agaricomycetes</taxon>
        <taxon>Polyporales</taxon>
        <taxon>Phanerochaetaceae</taxon>
        <taxon>Phanerochaete</taxon>
    </lineage>
</organism>
<dbReference type="EMBL" id="JH930475">
    <property type="protein sequence ID" value="EKM52569.1"/>
    <property type="molecule type" value="Genomic_DNA"/>
</dbReference>
<dbReference type="HOGENOM" id="CLU_2671872_0_0_1"/>
<protein>
    <submittedName>
        <fullName evidence="1">Uncharacterized protein</fullName>
    </submittedName>
</protein>
<evidence type="ECO:0000313" key="1">
    <source>
        <dbReference type="EMBL" id="EKM52569.1"/>
    </source>
</evidence>
<sequence>MTVPRRAAQMCHHTKPRCSPGVWCTICGFVTGTAPDVLRSQARRSAQLGAWLANSVPHVMRREVRQDSCFPVITF</sequence>
<dbReference type="Proteomes" id="UP000008370">
    <property type="component" value="Unassembled WGS sequence"/>
</dbReference>
<keyword evidence="2" id="KW-1185">Reference proteome</keyword>